<evidence type="ECO:0000256" key="3">
    <source>
        <dbReference type="ARBA" id="ARBA00004613"/>
    </source>
</evidence>
<feature type="disulfide bond" evidence="14">
    <location>
        <begin position="55"/>
        <end position="88"/>
    </location>
</feature>
<name>A0A1E1LC82_9HELO</name>
<protein>
    <recommendedName>
        <fullName evidence="17">CFEM domain-containing protein</fullName>
    </recommendedName>
</protein>
<sequence length="453" mass="50963">MRLTNFLSLFALVSATAVQAEFSQYLSEIPECGIQCILQILPTSVCGLTNETCICENEDVAARTQSCLVQNCTVLESFQVANITALGCGREHPDRSRDIIYTTVLGAFAVLCVIMRMISRWEEGGFNPDDYFMAFAGLCMIPLLTTGDLSAKYAFGQNIWDIPTNHIVLGLQFFYWGEICYFTVLGACKMSILMFYLRIFPSQAFRNWCFSLLGVVTMAMVVFQLMTLFQCWPISYNWHGWKGEMQGKCLNIQAFNYASSAVNIILDFAILILPLPWLIRLKVGLKRKLSIIFMFSIGIFIFIVSVLRINFVNKFKASVNPTWDYTDAIIWSGVEVHTAVIVPCLPAIRSLLSRRCPKIFGIDTQADTNKSYERSRGRDIPRSKSFKMVSITTTCAPGKVSDEESEDGQRFSNSKVCFNLGDQMKGTVHTGITGGRLATFRSNEHLVPEKHDM</sequence>
<proteinExistence type="inferred from homology"/>
<evidence type="ECO:0000256" key="14">
    <source>
        <dbReference type="PROSITE-ProRule" id="PRU01356"/>
    </source>
</evidence>
<comment type="similarity">
    <text evidence="13">Belongs to the SAT4 family.</text>
</comment>
<dbReference type="PANTHER" id="PTHR33048">
    <property type="entry name" value="PTH11-LIKE INTEGRAL MEMBRANE PROTEIN (AFU_ORTHOLOGUE AFUA_5G11245)"/>
    <property type="match status" value="1"/>
</dbReference>
<comment type="similarity">
    <text evidence="4">Belongs to the RBT5 family.</text>
</comment>
<dbReference type="EMBL" id="FJUW01000045">
    <property type="protein sequence ID" value="CZT08135.1"/>
    <property type="molecule type" value="Genomic_DNA"/>
</dbReference>
<evidence type="ECO:0000256" key="12">
    <source>
        <dbReference type="ARBA" id="ARBA00023288"/>
    </source>
</evidence>
<comment type="caution">
    <text evidence="18">The sequence shown here is derived from an EMBL/GenBank/DDBJ whole genome shotgun (WGS) entry which is preliminary data.</text>
</comment>
<keyword evidence="11 14" id="KW-1015">Disulfide bond</keyword>
<keyword evidence="7 15" id="KW-0812">Transmembrane</keyword>
<evidence type="ECO:0000256" key="9">
    <source>
        <dbReference type="ARBA" id="ARBA00022989"/>
    </source>
</evidence>
<feature type="transmembrane region" description="Helical" evidence="15">
    <location>
        <begin position="255"/>
        <end position="279"/>
    </location>
</feature>
<feature type="transmembrane region" description="Helical" evidence="15">
    <location>
        <begin position="131"/>
        <end position="153"/>
    </location>
</feature>
<dbReference type="GO" id="GO:0005576">
    <property type="term" value="C:extracellular region"/>
    <property type="evidence" value="ECO:0007669"/>
    <property type="project" value="UniProtKB-SubCell"/>
</dbReference>
<evidence type="ECO:0000256" key="1">
    <source>
        <dbReference type="ARBA" id="ARBA00004141"/>
    </source>
</evidence>
<feature type="transmembrane region" description="Helical" evidence="15">
    <location>
        <begin position="173"/>
        <end position="197"/>
    </location>
</feature>
<evidence type="ECO:0000256" key="10">
    <source>
        <dbReference type="ARBA" id="ARBA00023136"/>
    </source>
</evidence>
<feature type="transmembrane region" description="Helical" evidence="15">
    <location>
        <begin position="291"/>
        <end position="309"/>
    </location>
</feature>
<evidence type="ECO:0000313" key="18">
    <source>
        <dbReference type="EMBL" id="CZT08135.1"/>
    </source>
</evidence>
<keyword evidence="6" id="KW-0336">GPI-anchor</keyword>
<dbReference type="PROSITE" id="PS52012">
    <property type="entry name" value="CFEM"/>
    <property type="match status" value="1"/>
</dbReference>
<dbReference type="Proteomes" id="UP000178129">
    <property type="component" value="Unassembled WGS sequence"/>
</dbReference>
<evidence type="ECO:0000256" key="11">
    <source>
        <dbReference type="ARBA" id="ARBA00023157"/>
    </source>
</evidence>
<dbReference type="InParanoid" id="A0A1E1LC82"/>
<dbReference type="InterPro" id="IPR052337">
    <property type="entry name" value="SAT4-like"/>
</dbReference>
<dbReference type="AlphaFoldDB" id="A0A1E1LC82"/>
<keyword evidence="8 16" id="KW-0732">Signal</keyword>
<evidence type="ECO:0000256" key="4">
    <source>
        <dbReference type="ARBA" id="ARBA00010031"/>
    </source>
</evidence>
<keyword evidence="10 15" id="KW-0472">Membrane</keyword>
<evidence type="ECO:0000256" key="5">
    <source>
        <dbReference type="ARBA" id="ARBA00022525"/>
    </source>
</evidence>
<accession>A0A1E1LC82</accession>
<evidence type="ECO:0000256" key="7">
    <source>
        <dbReference type="ARBA" id="ARBA00022692"/>
    </source>
</evidence>
<keyword evidence="12" id="KW-0449">Lipoprotein</keyword>
<feature type="disulfide bond" evidence="14">
    <location>
        <begin position="36"/>
        <end position="67"/>
    </location>
</feature>
<comment type="caution">
    <text evidence="14">Lacks conserved residue(s) required for the propagation of feature annotation.</text>
</comment>
<evidence type="ECO:0000256" key="8">
    <source>
        <dbReference type="ARBA" id="ARBA00022729"/>
    </source>
</evidence>
<keyword evidence="5" id="KW-0964">Secreted</keyword>
<dbReference type="PANTHER" id="PTHR33048:SF160">
    <property type="entry name" value="SAT4 FAMILY MEMBRANE PROTEIN"/>
    <property type="match status" value="1"/>
</dbReference>
<organism evidence="18 19">
    <name type="scientific">Rhynchosporium graminicola</name>
    <dbReference type="NCBI Taxonomy" id="2792576"/>
    <lineage>
        <taxon>Eukaryota</taxon>
        <taxon>Fungi</taxon>
        <taxon>Dikarya</taxon>
        <taxon>Ascomycota</taxon>
        <taxon>Pezizomycotina</taxon>
        <taxon>Leotiomycetes</taxon>
        <taxon>Helotiales</taxon>
        <taxon>Ploettnerulaceae</taxon>
        <taxon>Rhynchosporium</taxon>
    </lineage>
</organism>
<feature type="transmembrane region" description="Helical" evidence="15">
    <location>
        <begin position="99"/>
        <end position="119"/>
    </location>
</feature>
<feature type="transmembrane region" description="Helical" evidence="15">
    <location>
        <begin position="209"/>
        <end position="235"/>
    </location>
</feature>
<feature type="disulfide bond" evidence="14">
    <location>
        <begin position="46"/>
        <end position="53"/>
    </location>
</feature>
<reference evidence="19" key="1">
    <citation type="submission" date="2016-03" db="EMBL/GenBank/DDBJ databases">
        <authorList>
            <person name="Ploux O."/>
        </authorList>
    </citation>
    <scope>NUCLEOTIDE SEQUENCE [LARGE SCALE GENOMIC DNA]</scope>
    <source>
        <strain evidence="19">UK7</strain>
    </source>
</reference>
<evidence type="ECO:0000256" key="2">
    <source>
        <dbReference type="ARBA" id="ARBA00004589"/>
    </source>
</evidence>
<feature type="disulfide bond" evidence="14">
    <location>
        <begin position="32"/>
        <end position="72"/>
    </location>
</feature>
<feature type="domain" description="CFEM" evidence="17">
    <location>
        <begin position="4"/>
        <end position="115"/>
    </location>
</feature>
<evidence type="ECO:0000313" key="19">
    <source>
        <dbReference type="Proteomes" id="UP000178129"/>
    </source>
</evidence>
<keyword evidence="6" id="KW-0325">Glycoprotein</keyword>
<gene>
    <name evidence="18" type="ORF">RCO7_09311</name>
</gene>
<feature type="chain" id="PRO_5009446890" description="CFEM domain-containing protein" evidence="16">
    <location>
        <begin position="21"/>
        <end position="453"/>
    </location>
</feature>
<feature type="signal peptide" evidence="16">
    <location>
        <begin position="1"/>
        <end position="20"/>
    </location>
</feature>
<dbReference type="InterPro" id="IPR008427">
    <property type="entry name" value="Extracellular_membr_CFEM_dom"/>
</dbReference>
<keyword evidence="9 15" id="KW-1133">Transmembrane helix</keyword>
<evidence type="ECO:0000256" key="15">
    <source>
        <dbReference type="SAM" id="Phobius"/>
    </source>
</evidence>
<evidence type="ECO:0000256" key="16">
    <source>
        <dbReference type="SAM" id="SignalP"/>
    </source>
</evidence>
<evidence type="ECO:0000259" key="17">
    <source>
        <dbReference type="PROSITE" id="PS52012"/>
    </source>
</evidence>
<dbReference type="Pfam" id="PF20684">
    <property type="entry name" value="Fung_rhodopsin"/>
    <property type="match status" value="1"/>
</dbReference>
<dbReference type="GO" id="GO:0098552">
    <property type="term" value="C:side of membrane"/>
    <property type="evidence" value="ECO:0007669"/>
    <property type="project" value="UniProtKB-KW"/>
</dbReference>
<dbReference type="Pfam" id="PF05730">
    <property type="entry name" value="CFEM"/>
    <property type="match status" value="1"/>
</dbReference>
<dbReference type="InterPro" id="IPR049326">
    <property type="entry name" value="Rhodopsin_dom_fungi"/>
</dbReference>
<evidence type="ECO:0000256" key="6">
    <source>
        <dbReference type="ARBA" id="ARBA00022622"/>
    </source>
</evidence>
<evidence type="ECO:0000256" key="13">
    <source>
        <dbReference type="ARBA" id="ARBA00038359"/>
    </source>
</evidence>
<keyword evidence="19" id="KW-1185">Reference proteome</keyword>
<comment type="subcellular location">
    <subcellularLocation>
        <location evidence="2">Membrane</location>
        <topology evidence="2">Lipid-anchor</topology>
        <topology evidence="2">GPI-anchor</topology>
    </subcellularLocation>
    <subcellularLocation>
        <location evidence="1">Membrane</location>
        <topology evidence="1">Multi-pass membrane protein</topology>
    </subcellularLocation>
    <subcellularLocation>
        <location evidence="3">Secreted</location>
    </subcellularLocation>
</comment>